<protein>
    <submittedName>
        <fullName evidence="4">Acetyl-CoA C-acetyltransferase</fullName>
    </submittedName>
</protein>
<dbReference type="PIRSF" id="PIRSF000429">
    <property type="entry name" value="Ac-CoA_Ac_transf"/>
    <property type="match status" value="1"/>
</dbReference>
<keyword evidence="5" id="KW-1185">Reference proteome</keyword>
<keyword evidence="1" id="KW-0414">Isoprene biosynthesis</keyword>
<dbReference type="GO" id="GO:0008299">
    <property type="term" value="P:isoprenoid biosynthetic process"/>
    <property type="evidence" value="ECO:0007669"/>
    <property type="project" value="UniProtKB-KW"/>
</dbReference>
<dbReference type="OrthoDB" id="167534at2157"/>
<keyword evidence="4" id="KW-0808">Transferase</keyword>
<dbReference type="PANTHER" id="PTHR42870">
    <property type="entry name" value="ACETYL-COA C-ACETYLTRANSFERASE"/>
    <property type="match status" value="1"/>
</dbReference>
<organism evidence="4 5">
    <name type="scientific">Natronobacterium haloterrestre</name>
    <name type="common">Halobiforma haloterrestris</name>
    <dbReference type="NCBI Taxonomy" id="148448"/>
    <lineage>
        <taxon>Archaea</taxon>
        <taxon>Methanobacteriati</taxon>
        <taxon>Methanobacteriota</taxon>
        <taxon>Stenosarchaea group</taxon>
        <taxon>Halobacteria</taxon>
        <taxon>Halobacteriales</taxon>
        <taxon>Natrialbaceae</taxon>
        <taxon>Natronobacterium</taxon>
    </lineage>
</organism>
<dbReference type="Proteomes" id="UP000199161">
    <property type="component" value="Unassembled WGS sequence"/>
</dbReference>
<feature type="domain" description="Thiolase C-terminal" evidence="3">
    <location>
        <begin position="241"/>
        <end position="382"/>
    </location>
</feature>
<dbReference type="SUPFAM" id="SSF53901">
    <property type="entry name" value="Thiolase-like"/>
    <property type="match status" value="2"/>
</dbReference>
<dbReference type="InterPro" id="IPR020616">
    <property type="entry name" value="Thiolase_N"/>
</dbReference>
<evidence type="ECO:0000313" key="4">
    <source>
        <dbReference type="EMBL" id="SFB95289.1"/>
    </source>
</evidence>
<dbReference type="RefSeq" id="WP_089786781.1">
    <property type="nucleotide sequence ID" value="NZ_FOKW01000003.1"/>
</dbReference>
<dbReference type="InterPro" id="IPR002155">
    <property type="entry name" value="Thiolase"/>
</dbReference>
<evidence type="ECO:0000256" key="1">
    <source>
        <dbReference type="ARBA" id="ARBA00023229"/>
    </source>
</evidence>
<name>A0A1I1F719_NATHA</name>
<dbReference type="EMBL" id="FOKW01000003">
    <property type="protein sequence ID" value="SFB95289.1"/>
    <property type="molecule type" value="Genomic_DNA"/>
</dbReference>
<reference evidence="5" key="1">
    <citation type="submission" date="2016-10" db="EMBL/GenBank/DDBJ databases">
        <authorList>
            <person name="Varghese N."/>
            <person name="Submissions S."/>
        </authorList>
    </citation>
    <scope>NUCLEOTIDE SEQUENCE [LARGE SCALE GENOMIC DNA]</scope>
    <source>
        <strain evidence="5">DSM 13078</strain>
    </source>
</reference>
<gene>
    <name evidence="4" type="ORF">SAMN05444422_103215</name>
</gene>
<dbReference type="InterPro" id="IPR016039">
    <property type="entry name" value="Thiolase-like"/>
</dbReference>
<proteinExistence type="predicted"/>
<dbReference type="Gene3D" id="3.40.47.10">
    <property type="match status" value="1"/>
</dbReference>
<dbReference type="GO" id="GO:0016747">
    <property type="term" value="F:acyltransferase activity, transferring groups other than amino-acyl groups"/>
    <property type="evidence" value="ECO:0007669"/>
    <property type="project" value="InterPro"/>
</dbReference>
<sequence length="385" mass="41021">MERVAIIGASMTQFGQREDEWILDLLAEAGLECLEDAGVDAADVEHLYVSNMASGEFEGQTGVPNALAHDIDAVPAYTQRVDQTSSSGGAGIYAAWQSVASGASDMTLLVGGEKMTHRTTGEATDVIASLTHPAEYKHGVTLPSFAGLTARHYLEKFDAPRESLAKVAVKNHRNGVDNPNAQFRKEIDEETALESPIVADPLRLYDFCPITDGSAALMLCPESVAEEYADEYVVVSGIDGATDTHVVHEREDPTVMGGVVESGKGAYEMSGRDPEDVDVAELHDMFTILEFLQMEGLGFAEQGEAWKLVEDGYTERDGELPINTSGGLKSKGHPLGASGVAQGVEIYEQLMGEAGPRQVDADVGLCCNVGGFGNCVITTIMEAAQ</sequence>
<dbReference type="AlphaFoldDB" id="A0A1I1F719"/>
<evidence type="ECO:0000259" key="2">
    <source>
        <dbReference type="Pfam" id="PF00108"/>
    </source>
</evidence>
<dbReference type="PANTHER" id="PTHR42870:SF1">
    <property type="entry name" value="NON-SPECIFIC LIPID-TRANSFER PROTEIN-LIKE 2"/>
    <property type="match status" value="1"/>
</dbReference>
<dbReference type="InterPro" id="IPR055140">
    <property type="entry name" value="Thiolase_C_2"/>
</dbReference>
<dbReference type="CDD" id="cd00829">
    <property type="entry name" value="SCP-x_thiolase"/>
    <property type="match status" value="1"/>
</dbReference>
<evidence type="ECO:0000313" key="5">
    <source>
        <dbReference type="Proteomes" id="UP000199161"/>
    </source>
</evidence>
<feature type="domain" description="Thiolase N-terminal" evidence="2">
    <location>
        <begin position="4"/>
        <end position="223"/>
    </location>
</feature>
<dbReference type="Pfam" id="PF00108">
    <property type="entry name" value="Thiolase_N"/>
    <property type="match status" value="1"/>
</dbReference>
<evidence type="ECO:0000259" key="3">
    <source>
        <dbReference type="Pfam" id="PF22691"/>
    </source>
</evidence>
<dbReference type="Pfam" id="PF22691">
    <property type="entry name" value="Thiolase_C_1"/>
    <property type="match status" value="1"/>
</dbReference>
<accession>A0A1I1F719</accession>